<dbReference type="Proteomes" id="UP000221168">
    <property type="component" value="Unassembled WGS sequence"/>
</dbReference>
<evidence type="ECO:0000256" key="11">
    <source>
        <dbReference type="ARBA" id="ARBA00023136"/>
    </source>
</evidence>
<evidence type="ECO:0000256" key="9">
    <source>
        <dbReference type="ARBA" id="ARBA00022989"/>
    </source>
</evidence>
<dbReference type="Pfam" id="PF01963">
    <property type="entry name" value="TraB_PrgY_gumN"/>
    <property type="match status" value="1"/>
</dbReference>
<evidence type="ECO:0000256" key="1">
    <source>
        <dbReference type="ARBA" id="ARBA00001936"/>
    </source>
</evidence>
<dbReference type="GO" id="GO:0004222">
    <property type="term" value="F:metalloendopeptidase activity"/>
    <property type="evidence" value="ECO:0007669"/>
    <property type="project" value="TreeGrafter"/>
</dbReference>
<evidence type="ECO:0000256" key="2">
    <source>
        <dbReference type="ARBA" id="ARBA00001941"/>
    </source>
</evidence>
<dbReference type="GO" id="GO:0016020">
    <property type="term" value="C:membrane"/>
    <property type="evidence" value="ECO:0007669"/>
    <property type="project" value="UniProtKB-SubCell"/>
</dbReference>
<dbReference type="GO" id="GO:0030178">
    <property type="term" value="P:negative regulation of Wnt signaling pathway"/>
    <property type="evidence" value="ECO:0007669"/>
    <property type="project" value="InterPro"/>
</dbReference>
<organism evidence="13 14">
    <name type="scientific">Zhengella mangrovi</name>
    <dbReference type="NCBI Taxonomy" id="1982044"/>
    <lineage>
        <taxon>Bacteria</taxon>
        <taxon>Pseudomonadati</taxon>
        <taxon>Pseudomonadota</taxon>
        <taxon>Alphaproteobacteria</taxon>
        <taxon>Hyphomicrobiales</taxon>
        <taxon>Notoacmeibacteraceae</taxon>
        <taxon>Zhengella</taxon>
    </lineage>
</organism>
<keyword evidence="10" id="KW-0482">Metalloprotease</keyword>
<name>A0A2G1QV98_9HYPH</name>
<keyword evidence="5" id="KW-0812">Transmembrane</keyword>
<keyword evidence="12" id="KW-0325">Glycoprotein</keyword>
<dbReference type="AlphaFoldDB" id="A0A2G1QV98"/>
<dbReference type="CDD" id="cd14789">
    <property type="entry name" value="Tiki"/>
    <property type="match status" value="1"/>
</dbReference>
<evidence type="ECO:0000313" key="14">
    <source>
        <dbReference type="Proteomes" id="UP000221168"/>
    </source>
</evidence>
<dbReference type="InterPro" id="IPR002816">
    <property type="entry name" value="TraB/PrgY/GumN_fam"/>
</dbReference>
<sequence length="356" mass="38286">MRHVDHIADSLCLNGARLLAALHGLLFLAFLATLLLLAPQVRADDQVSCTGQNLLQELAAEDPARLVDVEEKAAAVVNGEGLLWKIEKPGVVPSYLFGTMHLTDPRVVTLTPPARKAFDAAGTVVVEAVDALDPKAAAAAVMQRPDLMMFTDGRKLTDLLDPEDRALVEKELATRGMPLVAVERMKPWVVSSALALPACEMARKKSGAPFLDARLAEDARAQGKALKGLETMISQMEAMDSMPLKVHLDGLISTLALGDRIDDMIETMIVLYQKGQTGMVWPMLEAMTPEQSAADESYATFEKVMVTARNHGMVASAEPIIDAGNAFIAVGALHLPGKEGVIELLRKAGYTVTRAD</sequence>
<comment type="cofactor">
    <cofactor evidence="1">
        <name>Mn(2+)</name>
        <dbReference type="ChEBI" id="CHEBI:29035"/>
    </cofactor>
</comment>
<evidence type="ECO:0000256" key="7">
    <source>
        <dbReference type="ARBA" id="ARBA00022729"/>
    </source>
</evidence>
<dbReference type="RefSeq" id="WP_099303891.1">
    <property type="nucleotide sequence ID" value="NZ_PDVP01000001.1"/>
</dbReference>
<keyword evidence="7" id="KW-0732">Signal</keyword>
<comment type="cofactor">
    <cofactor evidence="2">
        <name>Co(2+)</name>
        <dbReference type="ChEBI" id="CHEBI:48828"/>
    </cofactor>
</comment>
<dbReference type="OrthoDB" id="9806326at2"/>
<dbReference type="PANTHER" id="PTHR31120">
    <property type="entry name" value="METALLOPROTEASE TIKI"/>
    <property type="match status" value="1"/>
</dbReference>
<keyword evidence="6" id="KW-0479">Metal-binding</keyword>
<accession>A0A2G1QV98</accession>
<proteinExistence type="predicted"/>
<dbReference type="GO" id="GO:0006508">
    <property type="term" value="P:proteolysis"/>
    <property type="evidence" value="ECO:0007669"/>
    <property type="project" value="UniProtKB-KW"/>
</dbReference>
<dbReference type="PANTHER" id="PTHR31120:SF6">
    <property type="entry name" value="METALLOPROTEASE TIKI HOMOLOG"/>
    <property type="match status" value="1"/>
</dbReference>
<evidence type="ECO:0000256" key="4">
    <source>
        <dbReference type="ARBA" id="ARBA00022670"/>
    </source>
</evidence>
<evidence type="ECO:0000256" key="12">
    <source>
        <dbReference type="ARBA" id="ARBA00023180"/>
    </source>
</evidence>
<evidence type="ECO:0000313" key="13">
    <source>
        <dbReference type="EMBL" id="PHP69128.1"/>
    </source>
</evidence>
<gene>
    <name evidence="13" type="ORF">CSC94_00575</name>
</gene>
<comment type="caution">
    <text evidence="13">The sequence shown here is derived from an EMBL/GenBank/DDBJ whole genome shotgun (WGS) entry which is preliminary data.</text>
</comment>
<dbReference type="EMBL" id="PDVP01000001">
    <property type="protein sequence ID" value="PHP69128.1"/>
    <property type="molecule type" value="Genomic_DNA"/>
</dbReference>
<keyword evidence="4" id="KW-0645">Protease</keyword>
<evidence type="ECO:0000256" key="5">
    <source>
        <dbReference type="ARBA" id="ARBA00022692"/>
    </source>
</evidence>
<evidence type="ECO:0000256" key="8">
    <source>
        <dbReference type="ARBA" id="ARBA00022801"/>
    </source>
</evidence>
<evidence type="ECO:0000256" key="10">
    <source>
        <dbReference type="ARBA" id="ARBA00023049"/>
    </source>
</evidence>
<keyword evidence="11" id="KW-0472">Membrane</keyword>
<keyword evidence="9" id="KW-1133">Transmembrane helix</keyword>
<comment type="subcellular location">
    <subcellularLocation>
        <location evidence="3">Membrane</location>
        <topology evidence="3">Single-pass type I membrane protein</topology>
    </subcellularLocation>
</comment>
<evidence type="ECO:0000256" key="3">
    <source>
        <dbReference type="ARBA" id="ARBA00004479"/>
    </source>
</evidence>
<reference evidence="13 14" key="1">
    <citation type="submission" date="2017-10" db="EMBL/GenBank/DDBJ databases">
        <title>Sedimentibacterium mangrovi gen. nov., sp. nov., a novel member of family Phyllobacteriacea isolated from mangrove sediment.</title>
        <authorList>
            <person name="Liao H."/>
            <person name="Tian Y."/>
        </authorList>
    </citation>
    <scope>NUCLEOTIDE SEQUENCE [LARGE SCALE GENOMIC DNA]</scope>
    <source>
        <strain evidence="13 14">X9-2-2</strain>
    </source>
</reference>
<keyword evidence="14" id="KW-1185">Reference proteome</keyword>
<dbReference type="GO" id="GO:0046872">
    <property type="term" value="F:metal ion binding"/>
    <property type="evidence" value="ECO:0007669"/>
    <property type="project" value="UniProtKB-KW"/>
</dbReference>
<keyword evidence="8" id="KW-0378">Hydrolase</keyword>
<evidence type="ECO:0000256" key="6">
    <source>
        <dbReference type="ARBA" id="ARBA00022723"/>
    </source>
</evidence>
<protein>
    <submittedName>
        <fullName evidence="13">Polysaccharide biosynthesis protein GumN</fullName>
    </submittedName>
</protein>
<dbReference type="InterPro" id="IPR040230">
    <property type="entry name" value="TIKI1/2-like"/>
</dbReference>